<evidence type="ECO:0000256" key="15">
    <source>
        <dbReference type="ARBA" id="ARBA00032221"/>
    </source>
</evidence>
<evidence type="ECO:0000256" key="14">
    <source>
        <dbReference type="ARBA" id="ARBA00024677"/>
    </source>
</evidence>
<feature type="compositionally biased region" description="Low complexity" evidence="18">
    <location>
        <begin position="633"/>
        <end position="645"/>
    </location>
</feature>
<evidence type="ECO:0000256" key="18">
    <source>
        <dbReference type="SAM" id="MobiDB-lite"/>
    </source>
</evidence>
<dbReference type="EMBL" id="JAAPAO010000023">
    <property type="protein sequence ID" value="KAF4676999.1"/>
    <property type="molecule type" value="Genomic_DNA"/>
</dbReference>
<evidence type="ECO:0000313" key="20">
    <source>
        <dbReference type="Proteomes" id="UP000591131"/>
    </source>
</evidence>
<comment type="function">
    <text evidence="14">Molecular chaperone; assists the folding of proteins upon ATP hydrolysis. Known to play a role, in vitro, in the folding of actin and tubulin.</text>
</comment>
<dbReference type="GO" id="GO:0006397">
    <property type="term" value="P:mRNA processing"/>
    <property type="evidence" value="ECO:0007669"/>
    <property type="project" value="UniProtKB-KW"/>
</dbReference>
<feature type="region of interest" description="Disordered" evidence="18">
    <location>
        <begin position="1065"/>
        <end position="1128"/>
    </location>
</feature>
<comment type="subcellular location">
    <subcellularLocation>
        <location evidence="2">Cytoplasm</location>
    </subcellularLocation>
    <subcellularLocation>
        <location evidence="1">Nucleus</location>
    </subcellularLocation>
</comment>
<comment type="subunit">
    <text evidence="5">Heterooligomeric complex of about 850 to 900 kDa that forms two stacked rings, 12 to 16 nm in diameter.</text>
</comment>
<comment type="similarity">
    <text evidence="3">Belongs to the PRP38 family.</text>
</comment>
<evidence type="ECO:0000256" key="16">
    <source>
        <dbReference type="RuleBase" id="RU004187"/>
    </source>
</evidence>
<keyword evidence="12" id="KW-0508">mRNA splicing</keyword>
<comment type="similarity">
    <text evidence="4 16">Belongs to the TCP-1 chaperonin family.</text>
</comment>
<keyword evidence="8" id="KW-0747">Spliceosome</keyword>
<dbReference type="InterPro" id="IPR002194">
    <property type="entry name" value="Chaperonin_TCP-1_CS"/>
</dbReference>
<organism evidence="19 20">
    <name type="scientific">Perkinsus chesapeaki</name>
    <name type="common">Clam parasite</name>
    <name type="synonym">Perkinsus andrewsi</name>
    <dbReference type="NCBI Taxonomy" id="330153"/>
    <lineage>
        <taxon>Eukaryota</taxon>
        <taxon>Sar</taxon>
        <taxon>Alveolata</taxon>
        <taxon>Perkinsozoa</taxon>
        <taxon>Perkinsea</taxon>
        <taxon>Perkinsida</taxon>
        <taxon>Perkinsidae</taxon>
        <taxon>Perkinsus</taxon>
    </lineage>
</organism>
<dbReference type="InterPro" id="IPR005037">
    <property type="entry name" value="PRP38"/>
</dbReference>
<dbReference type="CDD" id="cd03340">
    <property type="entry name" value="TCP1_eta"/>
    <property type="match status" value="1"/>
</dbReference>
<dbReference type="NCBIfam" id="NF041082">
    <property type="entry name" value="thermosome_alpha"/>
    <property type="match status" value="1"/>
</dbReference>
<dbReference type="PROSITE" id="PS00750">
    <property type="entry name" value="TCP1_1"/>
    <property type="match status" value="1"/>
</dbReference>
<evidence type="ECO:0000256" key="3">
    <source>
        <dbReference type="ARBA" id="ARBA00006164"/>
    </source>
</evidence>
<dbReference type="GO" id="GO:0008380">
    <property type="term" value="P:RNA splicing"/>
    <property type="evidence" value="ECO:0007669"/>
    <property type="project" value="UniProtKB-KW"/>
</dbReference>
<evidence type="ECO:0000256" key="1">
    <source>
        <dbReference type="ARBA" id="ARBA00004123"/>
    </source>
</evidence>
<evidence type="ECO:0000256" key="2">
    <source>
        <dbReference type="ARBA" id="ARBA00004496"/>
    </source>
</evidence>
<keyword evidence="20" id="KW-1185">Reference proteome</keyword>
<evidence type="ECO:0000256" key="11">
    <source>
        <dbReference type="ARBA" id="ARBA00023186"/>
    </source>
</evidence>
<keyword evidence="7" id="KW-0507">mRNA processing</keyword>
<evidence type="ECO:0000256" key="6">
    <source>
        <dbReference type="ARBA" id="ARBA00022490"/>
    </source>
</evidence>
<keyword evidence="17" id="KW-0175">Coiled coil</keyword>
<dbReference type="PRINTS" id="PR00304">
    <property type="entry name" value="TCOMPLEXTCP1"/>
</dbReference>
<protein>
    <recommendedName>
        <fullName evidence="15">CCT-eta</fullName>
    </recommendedName>
</protein>
<evidence type="ECO:0000256" key="7">
    <source>
        <dbReference type="ARBA" id="ARBA00022664"/>
    </source>
</evidence>
<dbReference type="GO" id="GO:0016887">
    <property type="term" value="F:ATP hydrolysis activity"/>
    <property type="evidence" value="ECO:0007669"/>
    <property type="project" value="InterPro"/>
</dbReference>
<dbReference type="PROSITE" id="PS00751">
    <property type="entry name" value="TCP1_2"/>
    <property type="match status" value="1"/>
</dbReference>
<feature type="region of interest" description="Disordered" evidence="18">
    <location>
        <begin position="626"/>
        <end position="657"/>
    </location>
</feature>
<dbReference type="InterPro" id="IPR017998">
    <property type="entry name" value="Chaperone_TCP-1"/>
</dbReference>
<dbReference type="FunFam" id="1.10.560.10:FF:000017">
    <property type="entry name" value="T-complex protein 1 subunit eta"/>
    <property type="match status" value="1"/>
</dbReference>
<dbReference type="InterPro" id="IPR002423">
    <property type="entry name" value="Cpn60/GroEL/TCP-1"/>
</dbReference>
<comment type="caution">
    <text evidence="19">The sequence shown here is derived from an EMBL/GenBank/DDBJ whole genome shotgun (WGS) entry which is preliminary data.</text>
</comment>
<evidence type="ECO:0000256" key="12">
    <source>
        <dbReference type="ARBA" id="ARBA00023187"/>
    </source>
</evidence>
<keyword evidence="10 16" id="KW-0067">ATP-binding</keyword>
<dbReference type="GO" id="GO:0005681">
    <property type="term" value="C:spliceosomal complex"/>
    <property type="evidence" value="ECO:0007669"/>
    <property type="project" value="UniProtKB-KW"/>
</dbReference>
<dbReference type="NCBIfam" id="NF041083">
    <property type="entry name" value="thermosome_beta"/>
    <property type="match status" value="1"/>
</dbReference>
<dbReference type="Gene3D" id="3.30.260.10">
    <property type="entry name" value="TCP-1-like chaperonin intermediate domain"/>
    <property type="match status" value="1"/>
</dbReference>
<dbReference type="Gene3D" id="1.10.560.10">
    <property type="entry name" value="GroEL-like equatorial domain"/>
    <property type="match status" value="1"/>
</dbReference>
<evidence type="ECO:0000256" key="10">
    <source>
        <dbReference type="ARBA" id="ARBA00022840"/>
    </source>
</evidence>
<dbReference type="PROSITE" id="PS00995">
    <property type="entry name" value="TCP1_3"/>
    <property type="match status" value="1"/>
</dbReference>
<dbReference type="InterPro" id="IPR027410">
    <property type="entry name" value="TCP-1-like_intermed_sf"/>
</dbReference>
<dbReference type="InterPro" id="IPR054827">
    <property type="entry name" value="thermosome_alpha"/>
</dbReference>
<dbReference type="GO" id="GO:0051082">
    <property type="term" value="F:unfolded protein binding"/>
    <property type="evidence" value="ECO:0007669"/>
    <property type="project" value="InterPro"/>
</dbReference>
<gene>
    <name evidence="19" type="primary">CCT7</name>
    <name evidence="19" type="ORF">FOL47_003996</name>
</gene>
<evidence type="ECO:0000256" key="5">
    <source>
        <dbReference type="ARBA" id="ARBA00011531"/>
    </source>
</evidence>
<evidence type="ECO:0000256" key="8">
    <source>
        <dbReference type="ARBA" id="ARBA00022728"/>
    </source>
</evidence>
<dbReference type="Proteomes" id="UP000591131">
    <property type="component" value="Unassembled WGS sequence"/>
</dbReference>
<dbReference type="InterPro" id="IPR027413">
    <property type="entry name" value="GROEL-like_equatorial_sf"/>
</dbReference>
<accession>A0A7J6MZD7</accession>
<dbReference type="InterPro" id="IPR053374">
    <property type="entry name" value="TCP-1_chaperonin"/>
</dbReference>
<evidence type="ECO:0000256" key="17">
    <source>
        <dbReference type="SAM" id="Coils"/>
    </source>
</evidence>
<dbReference type="SUPFAM" id="SSF52029">
    <property type="entry name" value="GroEL apical domain-like"/>
    <property type="match status" value="1"/>
</dbReference>
<evidence type="ECO:0000256" key="9">
    <source>
        <dbReference type="ARBA" id="ARBA00022741"/>
    </source>
</evidence>
<name>A0A7J6MZD7_PERCH</name>
<dbReference type="AlphaFoldDB" id="A0A7J6MZD7"/>
<dbReference type="FunFam" id="3.30.260.10:FF:000022">
    <property type="entry name" value="T-complex protein 1 subunit eta"/>
    <property type="match status" value="1"/>
</dbReference>
<keyword evidence="13" id="KW-0539">Nucleus</keyword>
<feature type="coiled-coil region" evidence="17">
    <location>
        <begin position="124"/>
        <end position="155"/>
    </location>
</feature>
<dbReference type="SUPFAM" id="SSF54849">
    <property type="entry name" value="GroEL-intermediate domain like"/>
    <property type="match status" value="1"/>
</dbReference>
<evidence type="ECO:0000256" key="4">
    <source>
        <dbReference type="ARBA" id="ARBA00008020"/>
    </source>
</evidence>
<proteinExistence type="inferred from homology"/>
<dbReference type="NCBIfam" id="TIGR02345">
    <property type="entry name" value="chap_CCT_eta"/>
    <property type="match status" value="1"/>
</dbReference>
<dbReference type="SUPFAM" id="SSF48592">
    <property type="entry name" value="GroEL equatorial domain-like"/>
    <property type="match status" value="1"/>
</dbReference>
<dbReference type="Pfam" id="PF00118">
    <property type="entry name" value="Cpn60_TCP1"/>
    <property type="match status" value="1"/>
</dbReference>
<keyword evidence="11 16" id="KW-0143">Chaperone</keyword>
<dbReference type="Pfam" id="PF03371">
    <property type="entry name" value="PRP38"/>
    <property type="match status" value="1"/>
</dbReference>
<dbReference type="InterPro" id="IPR027409">
    <property type="entry name" value="GroEL-like_apical_dom_sf"/>
</dbReference>
<evidence type="ECO:0000256" key="13">
    <source>
        <dbReference type="ARBA" id="ARBA00023242"/>
    </source>
</evidence>
<keyword evidence="6" id="KW-0963">Cytoplasm</keyword>
<dbReference type="FunFam" id="3.50.7.10:FF:000006">
    <property type="entry name" value="T-complex protein 1 subunit eta"/>
    <property type="match status" value="1"/>
</dbReference>
<dbReference type="GO" id="GO:0140662">
    <property type="term" value="F:ATP-dependent protein folding chaperone"/>
    <property type="evidence" value="ECO:0007669"/>
    <property type="project" value="InterPro"/>
</dbReference>
<keyword evidence="9 16" id="KW-0547">Nucleotide-binding</keyword>
<dbReference type="OrthoDB" id="1935484at2759"/>
<dbReference type="Gene3D" id="3.50.7.10">
    <property type="entry name" value="GroEL"/>
    <property type="match status" value="1"/>
</dbReference>
<dbReference type="GO" id="GO:0005524">
    <property type="term" value="F:ATP binding"/>
    <property type="evidence" value="ECO:0007669"/>
    <property type="project" value="UniProtKB-KW"/>
</dbReference>
<evidence type="ECO:0000313" key="19">
    <source>
        <dbReference type="EMBL" id="KAF4676999.1"/>
    </source>
</evidence>
<dbReference type="GO" id="GO:0005832">
    <property type="term" value="C:chaperonin-containing T-complex"/>
    <property type="evidence" value="ECO:0007669"/>
    <property type="project" value="UniProtKB-ARBA"/>
</dbReference>
<dbReference type="PANTHER" id="PTHR11353">
    <property type="entry name" value="CHAPERONIN"/>
    <property type="match status" value="1"/>
</dbReference>
<reference evidence="19 20" key="1">
    <citation type="submission" date="2020-04" db="EMBL/GenBank/DDBJ databases">
        <title>Perkinsus chesapeaki whole genome sequence.</title>
        <authorList>
            <person name="Bogema D.R."/>
        </authorList>
    </citation>
    <scope>NUCLEOTIDE SEQUENCE [LARGE SCALE GENOMIC DNA]</scope>
    <source>
        <strain evidence="19">ATCC PRA-425</strain>
    </source>
</reference>
<dbReference type="InterPro" id="IPR012720">
    <property type="entry name" value="Chap_CCT_eta"/>
</dbReference>
<sequence length="1128" mass="124204">MTTLRPNIILLKQGTDSSQGIPQIISNINACEVIADIVRTTLGPRGMDKLIHSESREPTITNDGATVMKLLNISHPAARLMSDISKAQDDEVGDGTTSVVLFAAELLKEAKMFLEEGLPPRALLKGYRRALQLALDKLEELAVDLTAKAPEEKREMLVKCAETTLNSKLVSGQKKFFSDMVVSAVLMLDQDSLPVNMIGFKKVPGGSLTESRLVDGVAFKKTFSYAGFEQQPKYFKNPKILLLNLELELKAEKDNAEVRISNPDEYQEIVDAEWNVIYEKLDNIAKSGAQVVLSRLPIGDLATQYFADRNIFCAGRVDQDDMNRTLLAVGGSIQTTVNGLTDDVLGTCGSFEEVQIGNERYNIFHQCLQSKSATIILRGGAAQFIEEAERSLHDAVMIVRRALKCSKIVGGGGAIELELSRYLREYSRTCTGADQAVINYYARALECIPRTLARNSGADATDLLNKLRYKHAEGLSGRWYGVDCYNCDITNTVDNFIWEPVVVKRNALGAATEAACMILSIDETVTNPKSEQPGGKGKGGMPMGKGMGRGMMGGKGMGVPAAYFTEPPFEAFSMYGAVKLDEYIRELGEEYWKYRVSSSNNNLSGISRWKLPPPVKTMAPSVQPVEEEEVEEAPTATTTVVASPTSEEDSSAAEQVKQADLPRRLVRPKKCFLHKKPRPHTCAKCRKYAEEMEEFNRSLIEMADPSKQPVRDSTSLEGSGGGEEEGVDVDGSGALILVNQGPLYGLYPTLMQNICSSDYYKEGLGGIGTVEEVVEEVEKSANHAEPYNVGALNMPSTLFCCLYKLCTLGPSPADLRHMLGRGKSPYVVCLGLLYLRCVSKPSKLWTWFYPILFNTTVFHPEQVIGEVEAEPMTLGRYAELLLLTHKYFTVNLNRLPESALQSFGVRCILLDTEDCRSRAAGHPENADQLSVVGTYVFARSEDSGTWDLGQIVPGGDASLGMVEVPLGEGGAPAPMFGAALVRTSETETRLVHWSTLRMCMDVAAARRAADAVAFTKEDDAARARRRALLVWRQQQRAFAEERAFRVSAGWQSRGVTDDIHEEELEQLPTAEGQEEESEESAPKKRRVVSKEYQQQQEALLRRRYVDSAAPKPAAARKDQEEPDVGFIG</sequence>
<feature type="region of interest" description="Disordered" evidence="18">
    <location>
        <begin position="701"/>
        <end position="729"/>
    </location>
</feature>